<dbReference type="Pfam" id="PF03479">
    <property type="entry name" value="PCC"/>
    <property type="match status" value="1"/>
</dbReference>
<evidence type="ECO:0000313" key="4">
    <source>
        <dbReference type="EMBL" id="KAF9620724.1"/>
    </source>
</evidence>
<reference evidence="4 5" key="1">
    <citation type="submission" date="2020-10" db="EMBL/GenBank/DDBJ databases">
        <title>The Coptis chinensis genome and diversification of protoberbering-type alkaloids.</title>
        <authorList>
            <person name="Wang B."/>
            <person name="Shu S."/>
            <person name="Song C."/>
            <person name="Liu Y."/>
        </authorList>
    </citation>
    <scope>NUCLEOTIDE SEQUENCE [LARGE SCALE GENOMIC DNA]</scope>
    <source>
        <strain evidence="4">HL-2020</strain>
        <tissue evidence="4">Leaf</tissue>
    </source>
</reference>
<dbReference type="Proteomes" id="UP000631114">
    <property type="component" value="Unassembled WGS sequence"/>
</dbReference>
<comment type="caution">
    <text evidence="4">The sequence shown here is derived from an EMBL/GenBank/DDBJ whole genome shotgun (WGS) entry which is preliminary data.</text>
</comment>
<dbReference type="AlphaFoldDB" id="A0A835MBB2"/>
<organism evidence="4 5">
    <name type="scientific">Coptis chinensis</name>
    <dbReference type="NCBI Taxonomy" id="261450"/>
    <lineage>
        <taxon>Eukaryota</taxon>
        <taxon>Viridiplantae</taxon>
        <taxon>Streptophyta</taxon>
        <taxon>Embryophyta</taxon>
        <taxon>Tracheophyta</taxon>
        <taxon>Spermatophyta</taxon>
        <taxon>Magnoliopsida</taxon>
        <taxon>Ranunculales</taxon>
        <taxon>Ranunculaceae</taxon>
        <taxon>Coptidoideae</taxon>
        <taxon>Coptis</taxon>
    </lineage>
</organism>
<keyword evidence="1" id="KW-0804">Transcription</keyword>
<protein>
    <recommendedName>
        <fullName evidence="1">AT-hook motif nuclear-localized protein</fullName>
    </recommendedName>
</protein>
<dbReference type="OrthoDB" id="782346at2759"/>
<dbReference type="PANTHER" id="PTHR31100">
    <property type="entry name" value="AT-HOOK MOTIF NUCLEAR-LOCALIZED PROTEIN 15"/>
    <property type="match status" value="1"/>
</dbReference>
<keyword evidence="1" id="KW-0539">Nucleus</keyword>
<dbReference type="PANTHER" id="PTHR31100:SF69">
    <property type="entry name" value="AT-HOOK MOTIF NUCLEAR-LOCALIZED PROTEIN 17-RELATED"/>
    <property type="match status" value="1"/>
</dbReference>
<keyword evidence="1" id="KW-0805">Transcription regulation</keyword>
<comment type="subcellular location">
    <subcellularLocation>
        <location evidence="1">Nucleus</location>
    </subcellularLocation>
</comment>
<sequence>MFTKIHYHQQQQDQYQYHHHHHHQLSLDHHPTSEEESNGPDGCISKKPKLETELERGSGGQEDGTIEVAKRPRGRPPGSKNKPKPPIIITRESEFCAMRPLFLELPNGLDLIDAIARFTHRRNIGLTVLTASGSVANVSFRQSSVNINPTSSSTVTFQGRYEILNISATFLPPSLPVVTTSGSTSPSILPSSFMISLVGPRGQIIGGSVAGPVITAGTVFIVAGSFDNPSYHRLPIEDDVPKSVSDENLTSNEPLVQSCGMTSMYRSHVPSNSSDLIWAPTPRPSAPF</sequence>
<evidence type="ECO:0000256" key="2">
    <source>
        <dbReference type="SAM" id="MobiDB-lite"/>
    </source>
</evidence>
<dbReference type="GO" id="GO:0005634">
    <property type="term" value="C:nucleus"/>
    <property type="evidence" value="ECO:0007669"/>
    <property type="project" value="UniProtKB-SubCell"/>
</dbReference>
<keyword evidence="1" id="KW-0238">DNA-binding</keyword>
<feature type="region of interest" description="Disordered" evidence="2">
    <location>
        <begin position="1"/>
        <end position="86"/>
    </location>
</feature>
<proteinExistence type="predicted"/>
<dbReference type="EMBL" id="JADFTS010000002">
    <property type="protein sequence ID" value="KAF9620724.1"/>
    <property type="molecule type" value="Genomic_DNA"/>
</dbReference>
<dbReference type="PIRSF" id="PIRSF016021">
    <property type="entry name" value="ESCAROLA"/>
    <property type="match status" value="1"/>
</dbReference>
<accession>A0A835MBB2</accession>
<evidence type="ECO:0000259" key="3">
    <source>
        <dbReference type="PROSITE" id="PS51742"/>
    </source>
</evidence>
<name>A0A835MBB2_9MAGN</name>
<gene>
    <name evidence="4" type="ORF">IFM89_014245</name>
</gene>
<dbReference type="GO" id="GO:0003680">
    <property type="term" value="F:minor groove of adenine-thymine-rich DNA binding"/>
    <property type="evidence" value="ECO:0007669"/>
    <property type="project" value="UniProtKB-UniRule"/>
</dbReference>
<evidence type="ECO:0000313" key="5">
    <source>
        <dbReference type="Proteomes" id="UP000631114"/>
    </source>
</evidence>
<dbReference type="CDD" id="cd11378">
    <property type="entry name" value="DUF296"/>
    <property type="match status" value="1"/>
</dbReference>
<evidence type="ECO:0000256" key="1">
    <source>
        <dbReference type="PIRNR" id="PIRNR016021"/>
    </source>
</evidence>
<dbReference type="GO" id="GO:0003700">
    <property type="term" value="F:DNA-binding transcription factor activity"/>
    <property type="evidence" value="ECO:0007669"/>
    <property type="project" value="TreeGrafter"/>
</dbReference>
<dbReference type="PROSITE" id="PS51742">
    <property type="entry name" value="PPC"/>
    <property type="match status" value="1"/>
</dbReference>
<comment type="function">
    <text evidence="1">Transcription factor that specifically binds AT-rich DNA sequences related to the nuclear matrix attachment regions (MARs).</text>
</comment>
<dbReference type="InterPro" id="IPR014476">
    <property type="entry name" value="AHL15-29"/>
</dbReference>
<dbReference type="SUPFAM" id="SSF117856">
    <property type="entry name" value="AF0104/ALDC/Ptd012-like"/>
    <property type="match status" value="1"/>
</dbReference>
<dbReference type="InterPro" id="IPR005175">
    <property type="entry name" value="PPC_dom"/>
</dbReference>
<keyword evidence="5" id="KW-1185">Reference proteome</keyword>
<dbReference type="Gene3D" id="3.30.1330.80">
    <property type="entry name" value="Hypothetical protein, similar to alpha- acetolactate decarboxylase, domain 2"/>
    <property type="match status" value="1"/>
</dbReference>
<feature type="domain" description="PPC" evidence="3">
    <location>
        <begin position="95"/>
        <end position="250"/>
    </location>
</feature>